<dbReference type="InterPro" id="IPR003593">
    <property type="entry name" value="AAA+_ATPase"/>
</dbReference>
<dbReference type="Pfam" id="PF00990">
    <property type="entry name" value="GGDEF"/>
    <property type="match status" value="1"/>
</dbReference>
<dbReference type="SUPFAM" id="SSF55073">
    <property type="entry name" value="Nucleotide cyclase"/>
    <property type="match status" value="1"/>
</dbReference>
<dbReference type="SUPFAM" id="SSF55781">
    <property type="entry name" value="GAF domain-like"/>
    <property type="match status" value="1"/>
</dbReference>
<dbReference type="SUPFAM" id="SSF52540">
    <property type="entry name" value="P-loop containing nucleoside triphosphate hydrolases"/>
    <property type="match status" value="1"/>
</dbReference>
<evidence type="ECO:0000313" key="8">
    <source>
        <dbReference type="EMBL" id="QDH23545.1"/>
    </source>
</evidence>
<keyword evidence="9" id="KW-1185">Reference proteome</keyword>
<dbReference type="Pfam" id="PF00989">
    <property type="entry name" value="PAS"/>
    <property type="match status" value="1"/>
</dbReference>
<dbReference type="InterPro" id="IPR035965">
    <property type="entry name" value="PAS-like_dom_sf"/>
</dbReference>
<dbReference type="SUPFAM" id="SSF56112">
    <property type="entry name" value="Protein kinase-like (PK-like)"/>
    <property type="match status" value="1"/>
</dbReference>
<dbReference type="RefSeq" id="WP_141450142.1">
    <property type="nucleotide sequence ID" value="NZ_CP041217.1"/>
</dbReference>
<dbReference type="KEGG" id="saca:FFV09_23370"/>
<evidence type="ECO:0000259" key="4">
    <source>
        <dbReference type="PROSITE" id="PS50011"/>
    </source>
</evidence>
<dbReference type="Gene3D" id="1.10.510.10">
    <property type="entry name" value="Transferase(Phosphotransferase) domain 1"/>
    <property type="match status" value="1"/>
</dbReference>
<dbReference type="InterPro" id="IPR011009">
    <property type="entry name" value="Kinase-like_dom_sf"/>
</dbReference>
<feature type="region of interest" description="Disordered" evidence="3">
    <location>
        <begin position="154"/>
        <end position="174"/>
    </location>
</feature>
<accession>A0A4Y6V5H7</accession>
<feature type="domain" description="PAC" evidence="6">
    <location>
        <begin position="1567"/>
        <end position="1618"/>
    </location>
</feature>
<sequence length="1825" mass="202554">MQTIDHFNILETFSEYGRRAVYRAVNRETGETVILKVLRGGSADSQEVFRFKREYRLLERLSAEVEGVIRPLRLEERGGLLLLEQEDVGGLSLDRIWAESPPDPASFLRAMAGFIDILGEVHTRGVLHKDVKPANLIWNRDTDTLRLIDFGLSAETTPGEPAPPQAEHPEGSLSYMSPEQTGRLNRGPDARSDYYAFGVTLYELATGTKPYPEEEAPEYLYSLMAKTPVAPHEVAPEAVSGSLSGIIMKLLAKSPEDRYQSAYGIKADLLRCLAGEETFEPGASDRTERFELPSGLYGRQSELRLAESALGAAVGAPPRLVLVAGEAGAGKTAFVRELRPAVARHNGRFAEGKCDPYNRSVPHAAVVEAFRGLIVRMGEELGDAQPQHSETARSLRRELAGSGSLVLRLIPELADWIGPQPELPALGPAEDTNRFFMTFAAFARGLLDGGRPLLLFLDDMHRADAAEIQLVERLLLDPELRGLCVVCAYRSDEAEAGHPLRQAQQRIGALRGVTELELGALTVEALEEIVADALHADRERIAPLAESIRQHTRGNALFAREMLRELHRDKRLVYEPLQGRWNWEAQAIAAFPVRGSVLSLLMERLRHLSPDTLGVLALGAVLGSGFDRDRLIDLGESEAGVIDRALAQALAEELIVRDRAGESFGRSAGRPGTAGLRPAAGAGPEAQRFRFRHDRIQQAAYELRTPDEIGRLHLRIGRALLGRQGRHGRIAPIGADERLETAAHLNAGRAWIESEAELGRLIRLNVEAAAAAKASYGYDTALALAGTALELLGERRWETEPDLARDVLALYAECGYLCRRIEAADAACAELAAQARDSLERAKLYEMQAGYYFYLGLMKESIEAGRSGLARLGIRLPEKAGMPAVLSELAGVKLKLASTSVRKLEQGPEMSDPRVKLAMRLLIGMFPPAFISGEQPLFGLIVLKKAGLTLKYGIAPESTLAFTGYALLLSGMGDIRGAYEFGSLALRINERFDDLQSRSAAQVLFALFARVWKEPWRQLPDAFAEAVQSGQRSGNLLYLAHACYYVNLWNPDLDLSGQIEQSGRYIALIENTGHREALATARLARQQWRGLAGLLDDPLSFNGPDFSESAYLEQLEQANYQSGIAIYHVYKMKQLFTGGHYGEAADALERAEAFIGALAGSAFMEEFALYAFLICAYAPPSADASVRRRRHNRMRREFRRFRVWHKHNPGNFAWHVRLLAAERARLNGRTSEAFARYDLASGEAERSAPVRYKALSFELSAAFRLERGQSEYGTYLRGKAVYYYAVWGAESKVRQLNESRLAAGVSRTLDRTRPGSLGASSDSLDLDALLLASQAISREIELDHLLQALMEIVIKNAGAQRGCIVLRQSPMMVEGRYLPDQDRISVTVHGETLYDRLPEKLLKSVEDSGRTVILDDASTEARLADDVYIRQNRPRSLVCMPLINQNKTVAVIYLENNLVTGAFTQERMKIINLLSRDMVFSLENASLYEELEQSEAKYRELVDNMQDGIFMIQGGCFVYVNHALAEMVGCRTDEMIGARYDAFIHPRDVERVAGYYENRIDGREAPEEYESALLHRDGFRVIMAINKVVGVSYRGQPAVQGTVKDITARKKAEQELKRHKDHLEEIVAERTEALERNNEELNRSLNLIERLSVTDELTGLFNRRHFNSVFAGSIARANNQRTPLAYLMLDIDHYKLYNDTYGHYEGDRVLKRLGDAIRELSAKQGGHSFAFRLGGEEFGILLPGMQQEDAFAYAEKLRLAVTELNIEHAKNPQEGIVTASIGAVWMRGPGLGEEEAYKMADEALYRSKHGGRNRVTPAVQDGSSA</sequence>
<evidence type="ECO:0000256" key="3">
    <source>
        <dbReference type="SAM" id="MobiDB-lite"/>
    </source>
</evidence>
<dbReference type="PROSITE" id="PS50011">
    <property type="entry name" value="PROTEIN_KINASE_DOM"/>
    <property type="match status" value="1"/>
</dbReference>
<feature type="coiled-coil region" evidence="2">
    <location>
        <begin position="1609"/>
        <end position="1651"/>
    </location>
</feature>
<keyword evidence="2" id="KW-0175">Coiled coil</keyword>
<dbReference type="CDD" id="cd01949">
    <property type="entry name" value="GGDEF"/>
    <property type="match status" value="1"/>
</dbReference>
<feature type="domain" description="GGDEF" evidence="7">
    <location>
        <begin position="1682"/>
        <end position="1820"/>
    </location>
</feature>
<dbReference type="InterPro" id="IPR029787">
    <property type="entry name" value="Nucleotide_cyclase"/>
</dbReference>
<dbReference type="InterPro" id="IPR000700">
    <property type="entry name" value="PAS-assoc_C"/>
</dbReference>
<feature type="domain" description="PAS" evidence="5">
    <location>
        <begin position="1494"/>
        <end position="1563"/>
    </location>
</feature>
<comment type="subcellular location">
    <subcellularLocation>
        <location evidence="1">Membrane</location>
        <topology evidence="1">Single-pass membrane protein</topology>
    </subcellularLocation>
</comment>
<feature type="domain" description="Protein kinase" evidence="4">
    <location>
        <begin position="7"/>
        <end position="270"/>
    </location>
</feature>
<organism evidence="8 9">
    <name type="scientific">Saccharibacillus brassicae</name>
    <dbReference type="NCBI Taxonomy" id="2583377"/>
    <lineage>
        <taxon>Bacteria</taxon>
        <taxon>Bacillati</taxon>
        <taxon>Bacillota</taxon>
        <taxon>Bacilli</taxon>
        <taxon>Bacillales</taxon>
        <taxon>Paenibacillaceae</taxon>
        <taxon>Saccharibacillus</taxon>
    </lineage>
</organism>
<dbReference type="SUPFAM" id="SSF55785">
    <property type="entry name" value="PYP-like sensor domain (PAS domain)"/>
    <property type="match status" value="1"/>
</dbReference>
<dbReference type="InterPro" id="IPR053159">
    <property type="entry name" value="Hybrid_Histidine_Kinase"/>
</dbReference>
<dbReference type="SMART" id="SM00091">
    <property type="entry name" value="PAS"/>
    <property type="match status" value="1"/>
</dbReference>
<dbReference type="InterPro" id="IPR027417">
    <property type="entry name" value="P-loop_NTPase"/>
</dbReference>
<dbReference type="NCBIfam" id="TIGR00254">
    <property type="entry name" value="GGDEF"/>
    <property type="match status" value="1"/>
</dbReference>
<dbReference type="CDD" id="cd14014">
    <property type="entry name" value="STKc_PknB_like"/>
    <property type="match status" value="1"/>
</dbReference>
<evidence type="ECO:0000259" key="6">
    <source>
        <dbReference type="PROSITE" id="PS50113"/>
    </source>
</evidence>
<gene>
    <name evidence="8" type="ORF">FFV09_23370</name>
</gene>
<evidence type="ECO:0000256" key="1">
    <source>
        <dbReference type="ARBA" id="ARBA00004167"/>
    </source>
</evidence>
<dbReference type="SMART" id="SM00220">
    <property type="entry name" value="S_TKc"/>
    <property type="match status" value="1"/>
</dbReference>
<dbReference type="SMART" id="SM00267">
    <property type="entry name" value="GGDEF"/>
    <property type="match status" value="1"/>
</dbReference>
<dbReference type="GO" id="GO:0005524">
    <property type="term" value="F:ATP binding"/>
    <property type="evidence" value="ECO:0007669"/>
    <property type="project" value="InterPro"/>
</dbReference>
<dbReference type="PROSITE" id="PS50112">
    <property type="entry name" value="PAS"/>
    <property type="match status" value="1"/>
</dbReference>
<dbReference type="GO" id="GO:0004672">
    <property type="term" value="F:protein kinase activity"/>
    <property type="evidence" value="ECO:0007669"/>
    <property type="project" value="InterPro"/>
</dbReference>
<proteinExistence type="predicted"/>
<dbReference type="InterPro" id="IPR029016">
    <property type="entry name" value="GAF-like_dom_sf"/>
</dbReference>
<evidence type="ECO:0000259" key="5">
    <source>
        <dbReference type="PROSITE" id="PS50112"/>
    </source>
</evidence>
<dbReference type="Pfam" id="PF00069">
    <property type="entry name" value="Pkinase"/>
    <property type="match status" value="1"/>
</dbReference>
<evidence type="ECO:0000259" key="7">
    <source>
        <dbReference type="PROSITE" id="PS50887"/>
    </source>
</evidence>
<dbReference type="Gene3D" id="3.30.450.40">
    <property type="match status" value="1"/>
</dbReference>
<dbReference type="Proteomes" id="UP000316968">
    <property type="component" value="Chromosome"/>
</dbReference>
<reference evidence="8 9" key="1">
    <citation type="submission" date="2019-06" db="EMBL/GenBank/DDBJ databases">
        <title>Saccharibacillus brassicae sp. nov., an endophytic bacterium isolated from Chinese cabbage seeds (Brassica pekinensis).</title>
        <authorList>
            <person name="Jiang L."/>
            <person name="Lee J."/>
            <person name="Kim S.W."/>
        </authorList>
    </citation>
    <scope>NUCLEOTIDE SEQUENCE [LARGE SCALE GENOMIC DNA]</scope>
    <source>
        <strain evidence="9">KCTC 43072 / ATSA2</strain>
    </source>
</reference>
<dbReference type="NCBIfam" id="TIGR00229">
    <property type="entry name" value="sensory_box"/>
    <property type="match status" value="1"/>
</dbReference>
<dbReference type="CDD" id="cd00130">
    <property type="entry name" value="PAS"/>
    <property type="match status" value="1"/>
</dbReference>
<dbReference type="PANTHER" id="PTHR43642">
    <property type="entry name" value="HYBRID SIGNAL TRANSDUCTION HISTIDINE KINASE G"/>
    <property type="match status" value="1"/>
</dbReference>
<evidence type="ECO:0000256" key="2">
    <source>
        <dbReference type="SAM" id="Coils"/>
    </source>
</evidence>
<dbReference type="GO" id="GO:0006355">
    <property type="term" value="P:regulation of DNA-templated transcription"/>
    <property type="evidence" value="ECO:0007669"/>
    <property type="project" value="InterPro"/>
</dbReference>
<dbReference type="SMART" id="SM00382">
    <property type="entry name" value="AAA"/>
    <property type="match status" value="1"/>
</dbReference>
<dbReference type="InterPro" id="IPR000160">
    <property type="entry name" value="GGDEF_dom"/>
</dbReference>
<dbReference type="SMART" id="SM00065">
    <property type="entry name" value="GAF"/>
    <property type="match status" value="1"/>
</dbReference>
<evidence type="ECO:0000313" key="9">
    <source>
        <dbReference type="Proteomes" id="UP000316968"/>
    </source>
</evidence>
<dbReference type="Gene3D" id="3.30.450.20">
    <property type="entry name" value="PAS domain"/>
    <property type="match status" value="1"/>
</dbReference>
<dbReference type="InterPro" id="IPR043128">
    <property type="entry name" value="Rev_trsase/Diguanyl_cyclase"/>
</dbReference>
<dbReference type="Gene3D" id="3.30.70.270">
    <property type="match status" value="1"/>
</dbReference>
<dbReference type="InterPro" id="IPR013767">
    <property type="entry name" value="PAS_fold"/>
</dbReference>
<dbReference type="Pfam" id="PF13191">
    <property type="entry name" value="AAA_16"/>
    <property type="match status" value="1"/>
</dbReference>
<dbReference type="PROSITE" id="PS50887">
    <property type="entry name" value="GGDEF"/>
    <property type="match status" value="1"/>
</dbReference>
<dbReference type="EMBL" id="CP041217">
    <property type="protein sequence ID" value="QDH23545.1"/>
    <property type="molecule type" value="Genomic_DNA"/>
</dbReference>
<dbReference type="InterPro" id="IPR000014">
    <property type="entry name" value="PAS"/>
</dbReference>
<name>A0A4Y6V5H7_SACBS</name>
<dbReference type="InterPro" id="IPR000719">
    <property type="entry name" value="Prot_kinase_dom"/>
</dbReference>
<dbReference type="PANTHER" id="PTHR43642:SF1">
    <property type="entry name" value="HYBRID SIGNAL TRANSDUCTION HISTIDINE KINASE G"/>
    <property type="match status" value="1"/>
</dbReference>
<dbReference type="OrthoDB" id="9801841at2"/>
<protein>
    <submittedName>
        <fullName evidence="8">Diguanylate cyclase</fullName>
    </submittedName>
</protein>
<dbReference type="PROSITE" id="PS50113">
    <property type="entry name" value="PAC"/>
    <property type="match status" value="1"/>
</dbReference>
<dbReference type="GO" id="GO:0016020">
    <property type="term" value="C:membrane"/>
    <property type="evidence" value="ECO:0007669"/>
    <property type="project" value="UniProtKB-SubCell"/>
</dbReference>
<dbReference type="FunFam" id="3.30.70.270:FF:000001">
    <property type="entry name" value="Diguanylate cyclase domain protein"/>
    <property type="match status" value="1"/>
</dbReference>
<dbReference type="InterPro" id="IPR003018">
    <property type="entry name" value="GAF"/>
</dbReference>
<dbReference type="Pfam" id="PF01590">
    <property type="entry name" value="GAF"/>
    <property type="match status" value="1"/>
</dbReference>
<dbReference type="InterPro" id="IPR041664">
    <property type="entry name" value="AAA_16"/>
</dbReference>